<reference evidence="1" key="2">
    <citation type="journal article" date="2015" name="Fish Shellfish Immunol.">
        <title>Early steps in the European eel (Anguilla anguilla)-Vibrio vulnificus interaction in the gills: Role of the RtxA13 toxin.</title>
        <authorList>
            <person name="Callol A."/>
            <person name="Pajuelo D."/>
            <person name="Ebbesson L."/>
            <person name="Teles M."/>
            <person name="MacKenzie S."/>
            <person name="Amaro C."/>
        </authorList>
    </citation>
    <scope>NUCLEOTIDE SEQUENCE</scope>
</reference>
<protein>
    <submittedName>
        <fullName evidence="1">Uncharacterized protein</fullName>
    </submittedName>
</protein>
<name>A0A0E9S1N2_ANGAN</name>
<sequence>MAKSMWTPDVQHLIQNYGP</sequence>
<reference evidence="1" key="1">
    <citation type="submission" date="2014-11" db="EMBL/GenBank/DDBJ databases">
        <authorList>
            <person name="Amaro Gonzalez C."/>
        </authorList>
    </citation>
    <scope>NUCLEOTIDE SEQUENCE</scope>
</reference>
<accession>A0A0E9S1N2</accession>
<dbReference type="EMBL" id="GBXM01073263">
    <property type="protein sequence ID" value="JAH35314.1"/>
    <property type="molecule type" value="Transcribed_RNA"/>
</dbReference>
<dbReference type="AlphaFoldDB" id="A0A0E9S1N2"/>
<evidence type="ECO:0000313" key="1">
    <source>
        <dbReference type="EMBL" id="JAH35314.1"/>
    </source>
</evidence>
<organism evidence="1">
    <name type="scientific">Anguilla anguilla</name>
    <name type="common">European freshwater eel</name>
    <name type="synonym">Muraena anguilla</name>
    <dbReference type="NCBI Taxonomy" id="7936"/>
    <lineage>
        <taxon>Eukaryota</taxon>
        <taxon>Metazoa</taxon>
        <taxon>Chordata</taxon>
        <taxon>Craniata</taxon>
        <taxon>Vertebrata</taxon>
        <taxon>Euteleostomi</taxon>
        <taxon>Actinopterygii</taxon>
        <taxon>Neopterygii</taxon>
        <taxon>Teleostei</taxon>
        <taxon>Anguilliformes</taxon>
        <taxon>Anguillidae</taxon>
        <taxon>Anguilla</taxon>
    </lineage>
</organism>
<proteinExistence type="predicted"/>